<accession>A0AAD5SK34</accession>
<evidence type="ECO:0000313" key="2">
    <source>
        <dbReference type="EMBL" id="KAJ3056760.1"/>
    </source>
</evidence>
<gene>
    <name evidence="2" type="ORF">HK097_004331</name>
</gene>
<evidence type="ECO:0000313" key="3">
    <source>
        <dbReference type="Proteomes" id="UP001212841"/>
    </source>
</evidence>
<dbReference type="EMBL" id="JADGJD010000021">
    <property type="protein sequence ID" value="KAJ3056760.1"/>
    <property type="molecule type" value="Genomic_DNA"/>
</dbReference>
<feature type="compositionally biased region" description="Polar residues" evidence="1">
    <location>
        <begin position="35"/>
        <end position="48"/>
    </location>
</feature>
<organism evidence="2 3">
    <name type="scientific">Rhizophlyctis rosea</name>
    <dbReference type="NCBI Taxonomy" id="64517"/>
    <lineage>
        <taxon>Eukaryota</taxon>
        <taxon>Fungi</taxon>
        <taxon>Fungi incertae sedis</taxon>
        <taxon>Chytridiomycota</taxon>
        <taxon>Chytridiomycota incertae sedis</taxon>
        <taxon>Chytridiomycetes</taxon>
        <taxon>Rhizophlyctidales</taxon>
        <taxon>Rhizophlyctidaceae</taxon>
        <taxon>Rhizophlyctis</taxon>
    </lineage>
</organism>
<feature type="compositionally biased region" description="Polar residues" evidence="1">
    <location>
        <begin position="1"/>
        <end position="17"/>
    </location>
</feature>
<dbReference type="AlphaFoldDB" id="A0AAD5SK34"/>
<sequence>MQESAKSKSNSEGTKPNGNVKNVKKNVSKEETDQENSFTTQDTGVTLQRTERPPSEPAAQNQTPGKKFSFTFSNTKTSDVYSKIQLPRDRTKRINAPTAFSGKLGRNLGIGQVAHQLALNASHFGKWNETTARVLIEPLITSAAKACNNLYKSGTGLQLVYAVEHEVEREIAKLEVDGQPEEPFILKGPLDYALYWAGIPEQRHLPRGKIREKVPIRPSDCYPIYCVIEAKQTLKTRGELRASEAQLILQLIVCVRDMNEFVDKHHREGHTRWSRVRGILTESVCWYFYIMNEYYELYLVQCKQLQQDNLASLLELFEYLVYFLSFDFNAACDREHSADVLTKAKMEYKKRRLPVE</sequence>
<comment type="caution">
    <text evidence="2">The sequence shown here is derived from an EMBL/GenBank/DDBJ whole genome shotgun (WGS) entry which is preliminary data.</text>
</comment>
<evidence type="ECO:0000256" key="1">
    <source>
        <dbReference type="SAM" id="MobiDB-lite"/>
    </source>
</evidence>
<protein>
    <submittedName>
        <fullName evidence="2">Uncharacterized protein</fullName>
    </submittedName>
</protein>
<dbReference type="Proteomes" id="UP001212841">
    <property type="component" value="Unassembled WGS sequence"/>
</dbReference>
<feature type="region of interest" description="Disordered" evidence="1">
    <location>
        <begin position="1"/>
        <end position="71"/>
    </location>
</feature>
<reference evidence="2" key="1">
    <citation type="submission" date="2020-05" db="EMBL/GenBank/DDBJ databases">
        <title>Phylogenomic resolution of chytrid fungi.</title>
        <authorList>
            <person name="Stajich J.E."/>
            <person name="Amses K."/>
            <person name="Simmons R."/>
            <person name="Seto K."/>
            <person name="Myers J."/>
            <person name="Bonds A."/>
            <person name="Quandt C.A."/>
            <person name="Barry K."/>
            <person name="Liu P."/>
            <person name="Grigoriev I."/>
            <person name="Longcore J.E."/>
            <person name="James T.Y."/>
        </authorList>
    </citation>
    <scope>NUCLEOTIDE SEQUENCE</scope>
    <source>
        <strain evidence="2">JEL0318</strain>
    </source>
</reference>
<feature type="compositionally biased region" description="Polar residues" evidence="1">
    <location>
        <begin position="58"/>
        <end position="71"/>
    </location>
</feature>
<keyword evidence="3" id="KW-1185">Reference proteome</keyword>
<name>A0AAD5SK34_9FUNG</name>
<proteinExistence type="predicted"/>